<organism evidence="1 2">
    <name type="scientific">Cuscuta europaea</name>
    <name type="common">European dodder</name>
    <dbReference type="NCBI Taxonomy" id="41803"/>
    <lineage>
        <taxon>Eukaryota</taxon>
        <taxon>Viridiplantae</taxon>
        <taxon>Streptophyta</taxon>
        <taxon>Embryophyta</taxon>
        <taxon>Tracheophyta</taxon>
        <taxon>Spermatophyta</taxon>
        <taxon>Magnoliopsida</taxon>
        <taxon>eudicotyledons</taxon>
        <taxon>Gunneridae</taxon>
        <taxon>Pentapetalae</taxon>
        <taxon>asterids</taxon>
        <taxon>lamiids</taxon>
        <taxon>Solanales</taxon>
        <taxon>Convolvulaceae</taxon>
        <taxon>Cuscuteae</taxon>
        <taxon>Cuscuta</taxon>
        <taxon>Cuscuta subgen. Cuscuta</taxon>
    </lineage>
</organism>
<proteinExistence type="predicted"/>
<comment type="caution">
    <text evidence="1">The sequence shown here is derived from an EMBL/GenBank/DDBJ whole genome shotgun (WGS) entry which is preliminary data.</text>
</comment>
<name>A0A9P0Z9Y1_CUSEU</name>
<sequence>MFYVDRVVLYKRKVPRMCPTIKGWTTRLLRDRENDEVKSGGFGFGDVDGPVKKERKCSDEEFEYGNTRQQAAMECEESLGEDLMVKFAKKTNVLVQATSDIMLMFE</sequence>
<gene>
    <name evidence="1" type="ORF">CEURO_LOCUS13036</name>
</gene>
<keyword evidence="2" id="KW-1185">Reference proteome</keyword>
<protein>
    <submittedName>
        <fullName evidence="1">Uncharacterized protein</fullName>
    </submittedName>
</protein>
<feature type="non-terminal residue" evidence="1">
    <location>
        <position position="1"/>
    </location>
</feature>
<dbReference type="Proteomes" id="UP001152484">
    <property type="component" value="Unassembled WGS sequence"/>
</dbReference>
<dbReference type="OrthoDB" id="1305300at2759"/>
<dbReference type="AlphaFoldDB" id="A0A9P0Z9Y1"/>
<dbReference type="EMBL" id="CAMAPE010000033">
    <property type="protein sequence ID" value="CAH9095204.1"/>
    <property type="molecule type" value="Genomic_DNA"/>
</dbReference>
<evidence type="ECO:0000313" key="1">
    <source>
        <dbReference type="EMBL" id="CAH9095204.1"/>
    </source>
</evidence>
<accession>A0A9P0Z9Y1</accession>
<evidence type="ECO:0000313" key="2">
    <source>
        <dbReference type="Proteomes" id="UP001152484"/>
    </source>
</evidence>
<reference evidence="1" key="1">
    <citation type="submission" date="2022-07" db="EMBL/GenBank/DDBJ databases">
        <authorList>
            <person name="Macas J."/>
            <person name="Novak P."/>
            <person name="Neumann P."/>
        </authorList>
    </citation>
    <scope>NUCLEOTIDE SEQUENCE</scope>
</reference>